<organism evidence="8 9">
    <name type="scientific">Gouania willdenowi</name>
    <name type="common">Blunt-snouted clingfish</name>
    <name type="synonym">Lepadogaster willdenowi</name>
    <dbReference type="NCBI Taxonomy" id="441366"/>
    <lineage>
        <taxon>Eukaryota</taxon>
        <taxon>Metazoa</taxon>
        <taxon>Chordata</taxon>
        <taxon>Craniata</taxon>
        <taxon>Vertebrata</taxon>
        <taxon>Euteleostomi</taxon>
        <taxon>Actinopterygii</taxon>
        <taxon>Neopterygii</taxon>
        <taxon>Teleostei</taxon>
        <taxon>Neoteleostei</taxon>
        <taxon>Acanthomorphata</taxon>
        <taxon>Ovalentaria</taxon>
        <taxon>Blenniimorphae</taxon>
        <taxon>Blenniiformes</taxon>
        <taxon>Gobiesocoidei</taxon>
        <taxon>Gobiesocidae</taxon>
        <taxon>Gobiesocinae</taxon>
        <taxon>Gouania</taxon>
    </lineage>
</organism>
<accession>A0A8C5E1R0</accession>
<protein>
    <recommendedName>
        <fullName evidence="3">peptidylprolyl isomerase</fullName>
        <ecNumber evidence="3">5.2.1.8</ecNumber>
    </recommendedName>
</protein>
<dbReference type="PANTHER" id="PTHR46512:SF3">
    <property type="entry name" value="PEPTIDYL-PROLYL CIS-TRANS ISOMERASE FKBP8"/>
    <property type="match status" value="1"/>
</dbReference>
<feature type="compositionally biased region" description="Polar residues" evidence="5">
    <location>
        <begin position="11"/>
        <end position="27"/>
    </location>
</feature>
<evidence type="ECO:0000313" key="8">
    <source>
        <dbReference type="Ensembl" id="ENSGWIP00000014859.1"/>
    </source>
</evidence>
<dbReference type="InterPro" id="IPR011990">
    <property type="entry name" value="TPR-like_helical_dom_sf"/>
</dbReference>
<dbReference type="PROSITE" id="PS50293">
    <property type="entry name" value="TPR_REGION"/>
    <property type="match status" value="1"/>
</dbReference>
<dbReference type="GO" id="GO:0044183">
    <property type="term" value="F:protein folding chaperone"/>
    <property type="evidence" value="ECO:0007669"/>
    <property type="project" value="TreeGrafter"/>
</dbReference>
<dbReference type="AlphaFoldDB" id="A0A8C5E1R0"/>
<dbReference type="GO" id="GO:0012505">
    <property type="term" value="C:endomembrane system"/>
    <property type="evidence" value="ECO:0007669"/>
    <property type="project" value="TreeGrafter"/>
</dbReference>
<reference evidence="8" key="2">
    <citation type="submission" date="2025-08" db="UniProtKB">
        <authorList>
            <consortium name="Ensembl"/>
        </authorList>
    </citation>
    <scope>IDENTIFICATION</scope>
</reference>
<feature type="domain" description="PPIase FKBP-type" evidence="7">
    <location>
        <begin position="64"/>
        <end position="143"/>
    </location>
</feature>
<dbReference type="Gene3D" id="1.25.40.10">
    <property type="entry name" value="Tetratricopeptide repeat domain"/>
    <property type="match status" value="1"/>
</dbReference>
<keyword evidence="9" id="KW-1185">Reference proteome</keyword>
<dbReference type="GO" id="GO:0005740">
    <property type="term" value="C:mitochondrial envelope"/>
    <property type="evidence" value="ECO:0007669"/>
    <property type="project" value="TreeGrafter"/>
</dbReference>
<dbReference type="InterPro" id="IPR046357">
    <property type="entry name" value="PPIase_dom_sf"/>
</dbReference>
<evidence type="ECO:0000256" key="3">
    <source>
        <dbReference type="PROSITE-ProRule" id="PRU00277"/>
    </source>
</evidence>
<feature type="repeat" description="TPR" evidence="4">
    <location>
        <begin position="249"/>
        <end position="282"/>
    </location>
</feature>
<evidence type="ECO:0000256" key="6">
    <source>
        <dbReference type="SAM" id="Phobius"/>
    </source>
</evidence>
<evidence type="ECO:0000256" key="2">
    <source>
        <dbReference type="ARBA" id="ARBA00022803"/>
    </source>
</evidence>
<dbReference type="InterPro" id="IPR001179">
    <property type="entry name" value="PPIase_FKBP_dom"/>
</dbReference>
<dbReference type="Gene3D" id="3.10.50.40">
    <property type="match status" value="1"/>
</dbReference>
<keyword evidence="3" id="KW-0413">Isomerase</keyword>
<evidence type="ECO:0000256" key="4">
    <source>
        <dbReference type="PROSITE-ProRule" id="PRU00339"/>
    </source>
</evidence>
<reference evidence="8" key="3">
    <citation type="submission" date="2025-09" db="UniProtKB">
        <authorList>
            <consortium name="Ensembl"/>
        </authorList>
    </citation>
    <scope>IDENTIFICATION</scope>
</reference>
<dbReference type="Pfam" id="PF00254">
    <property type="entry name" value="FKBP_C"/>
    <property type="match status" value="1"/>
</dbReference>
<name>A0A8C5E1R0_GOUWI</name>
<dbReference type="PROSITE" id="PS50059">
    <property type="entry name" value="FKBP_PPIASE"/>
    <property type="match status" value="1"/>
</dbReference>
<evidence type="ECO:0000259" key="7">
    <source>
        <dbReference type="PROSITE" id="PS50059"/>
    </source>
</evidence>
<proteinExistence type="predicted"/>
<feature type="transmembrane region" description="Helical" evidence="6">
    <location>
        <begin position="327"/>
        <end position="349"/>
    </location>
</feature>
<feature type="region of interest" description="Disordered" evidence="5">
    <location>
        <begin position="1"/>
        <end position="35"/>
    </location>
</feature>
<dbReference type="SUPFAM" id="SSF54534">
    <property type="entry name" value="FKBP-like"/>
    <property type="match status" value="1"/>
</dbReference>
<dbReference type="SMART" id="SM00028">
    <property type="entry name" value="TPR"/>
    <property type="match status" value="3"/>
</dbReference>
<reference evidence="8" key="1">
    <citation type="submission" date="2020-06" db="EMBL/GenBank/DDBJ databases">
        <authorList>
            <consortium name="Wellcome Sanger Institute Data Sharing"/>
        </authorList>
    </citation>
    <scope>NUCLEOTIDE SEQUENCE [LARGE SCALE GENOMIC DNA]</scope>
</reference>
<dbReference type="SUPFAM" id="SSF48452">
    <property type="entry name" value="TPR-like"/>
    <property type="match status" value="1"/>
</dbReference>
<keyword evidence="1" id="KW-0677">Repeat</keyword>
<dbReference type="GO" id="GO:0043066">
    <property type="term" value="P:negative regulation of apoptotic process"/>
    <property type="evidence" value="ECO:0007669"/>
    <property type="project" value="TreeGrafter"/>
</dbReference>
<keyword evidence="3" id="KW-0697">Rotamase</keyword>
<dbReference type="Pfam" id="PF13424">
    <property type="entry name" value="TPR_12"/>
    <property type="match status" value="1"/>
</dbReference>
<keyword evidence="6" id="KW-0472">Membrane</keyword>
<dbReference type="InterPro" id="IPR050754">
    <property type="entry name" value="FKBP4/5/8-like"/>
</dbReference>
<keyword evidence="6" id="KW-1133">Transmembrane helix</keyword>
<keyword evidence="6" id="KW-0812">Transmembrane</keyword>
<dbReference type="Ensembl" id="ENSGWIT00000016409.1">
    <property type="protein sequence ID" value="ENSGWIP00000014859.1"/>
    <property type="gene ID" value="ENSGWIG00000008348.1"/>
</dbReference>
<comment type="catalytic activity">
    <reaction evidence="3">
        <text>[protein]-peptidylproline (omega=180) = [protein]-peptidylproline (omega=0)</text>
        <dbReference type="Rhea" id="RHEA:16237"/>
        <dbReference type="Rhea" id="RHEA-COMP:10747"/>
        <dbReference type="Rhea" id="RHEA-COMP:10748"/>
        <dbReference type="ChEBI" id="CHEBI:83833"/>
        <dbReference type="ChEBI" id="CHEBI:83834"/>
        <dbReference type="EC" id="5.2.1.8"/>
    </reaction>
</comment>
<dbReference type="GO" id="GO:0016020">
    <property type="term" value="C:membrane"/>
    <property type="evidence" value="ECO:0007669"/>
    <property type="project" value="TreeGrafter"/>
</dbReference>
<dbReference type="EC" id="5.2.1.8" evidence="3"/>
<dbReference type="InterPro" id="IPR019734">
    <property type="entry name" value="TPR_rpt"/>
</dbReference>
<keyword evidence="2 4" id="KW-0802">TPR repeat</keyword>
<evidence type="ECO:0000256" key="5">
    <source>
        <dbReference type="SAM" id="MobiDB-lite"/>
    </source>
</evidence>
<evidence type="ECO:0000256" key="1">
    <source>
        <dbReference type="ARBA" id="ARBA00022737"/>
    </source>
</evidence>
<dbReference type="PANTHER" id="PTHR46512">
    <property type="entry name" value="PEPTIDYLPROLYL ISOMERASE"/>
    <property type="match status" value="1"/>
</dbReference>
<evidence type="ECO:0000313" key="9">
    <source>
        <dbReference type="Proteomes" id="UP000694680"/>
    </source>
</evidence>
<sequence length="351" mass="39153">SSEDCYEDHQVSSALSAEHLQAQSPQESYPPPPADEWLDVFGNGILKKKVLQAGGGRDSRPQNGQMVTINLKTRLLDGTLVEELPEFSFTLGDGEMIPALDVAVQLMGMGEKALIDTDVRYAYITRRNPFPQIPSRAELEVELLEATDPPDLKLLSLTEMIALATYKMERGNLLYRCVDYDYAIFTYDITLQIADSISKADISSEEENKLMEVKVKCLNKIAAIFLKLDQYDEALECCSKALTYQPENVKALFHMGKVLALQDKYSEAIQTLQKALELEPHNNTVRNEFSKLVQTHEAAKQAKYEKMLGNPSSTHKQKAKSACDLSWKWLLVGTAVAIGGIALSVAIYARR</sequence>
<dbReference type="GO" id="GO:0005829">
    <property type="term" value="C:cytosol"/>
    <property type="evidence" value="ECO:0007669"/>
    <property type="project" value="TreeGrafter"/>
</dbReference>
<dbReference type="Proteomes" id="UP000694680">
    <property type="component" value="Chromosome 9"/>
</dbReference>
<dbReference type="PROSITE" id="PS50005">
    <property type="entry name" value="TPR"/>
    <property type="match status" value="2"/>
</dbReference>
<feature type="repeat" description="TPR" evidence="4">
    <location>
        <begin position="215"/>
        <end position="248"/>
    </location>
</feature>
<dbReference type="GO" id="GO:0003755">
    <property type="term" value="F:peptidyl-prolyl cis-trans isomerase activity"/>
    <property type="evidence" value="ECO:0007669"/>
    <property type="project" value="UniProtKB-KW"/>
</dbReference>